<organism evidence="2 3">
    <name type="scientific">Emericellopsis atlantica</name>
    <dbReference type="NCBI Taxonomy" id="2614577"/>
    <lineage>
        <taxon>Eukaryota</taxon>
        <taxon>Fungi</taxon>
        <taxon>Dikarya</taxon>
        <taxon>Ascomycota</taxon>
        <taxon>Pezizomycotina</taxon>
        <taxon>Sordariomycetes</taxon>
        <taxon>Hypocreomycetidae</taxon>
        <taxon>Hypocreales</taxon>
        <taxon>Bionectriaceae</taxon>
        <taxon>Emericellopsis</taxon>
    </lineage>
</organism>
<dbReference type="EMBL" id="MU251265">
    <property type="protein sequence ID" value="KAG9251895.1"/>
    <property type="molecule type" value="Genomic_DNA"/>
</dbReference>
<gene>
    <name evidence="2" type="ORF">F5Z01DRAFT_738767</name>
</gene>
<evidence type="ECO:0000313" key="3">
    <source>
        <dbReference type="Proteomes" id="UP000887229"/>
    </source>
</evidence>
<dbReference type="OrthoDB" id="4984847at2759"/>
<proteinExistence type="predicted"/>
<dbReference type="GeneID" id="70297725"/>
<protein>
    <submittedName>
        <fullName evidence="2">Uncharacterized protein</fullName>
    </submittedName>
</protein>
<evidence type="ECO:0000313" key="2">
    <source>
        <dbReference type="EMBL" id="KAG9251895.1"/>
    </source>
</evidence>
<keyword evidence="3" id="KW-1185">Reference proteome</keyword>
<evidence type="ECO:0000256" key="1">
    <source>
        <dbReference type="SAM" id="SignalP"/>
    </source>
</evidence>
<feature type="signal peptide" evidence="1">
    <location>
        <begin position="1"/>
        <end position="20"/>
    </location>
</feature>
<reference evidence="2" key="1">
    <citation type="journal article" date="2021" name="IMA Fungus">
        <title>Genomic characterization of three marine fungi, including Emericellopsis atlantica sp. nov. with signatures of a generalist lifestyle and marine biomass degradation.</title>
        <authorList>
            <person name="Hagestad O.C."/>
            <person name="Hou L."/>
            <person name="Andersen J.H."/>
            <person name="Hansen E.H."/>
            <person name="Altermark B."/>
            <person name="Li C."/>
            <person name="Kuhnert E."/>
            <person name="Cox R.J."/>
            <person name="Crous P.W."/>
            <person name="Spatafora J.W."/>
            <person name="Lail K."/>
            <person name="Amirebrahimi M."/>
            <person name="Lipzen A."/>
            <person name="Pangilinan J."/>
            <person name="Andreopoulos W."/>
            <person name="Hayes R.D."/>
            <person name="Ng V."/>
            <person name="Grigoriev I.V."/>
            <person name="Jackson S.A."/>
            <person name="Sutton T.D.S."/>
            <person name="Dobson A.D.W."/>
            <person name="Rama T."/>
        </authorList>
    </citation>
    <scope>NUCLEOTIDE SEQUENCE</scope>
    <source>
        <strain evidence="2">TS7</strain>
    </source>
</reference>
<dbReference type="Proteomes" id="UP000887229">
    <property type="component" value="Unassembled WGS sequence"/>
</dbReference>
<dbReference type="RefSeq" id="XP_046115819.1">
    <property type="nucleotide sequence ID" value="XM_046266822.1"/>
</dbReference>
<feature type="chain" id="PRO_5040123871" evidence="1">
    <location>
        <begin position="21"/>
        <end position="150"/>
    </location>
</feature>
<comment type="caution">
    <text evidence="2">The sequence shown here is derived from an EMBL/GenBank/DDBJ whole genome shotgun (WGS) entry which is preliminary data.</text>
</comment>
<accession>A0A9P8CMD2</accession>
<keyword evidence="1" id="KW-0732">Signal</keyword>
<sequence>MRYSTILATASAVFAPLAAADWGWPEDPFVLQKCAATCNGLAPTFSRDKVTDYCNALVNDGCHQGVVSLFPGSVTFAANRDIDCKETGPRDLLQCQEGIETAVLNTPRWGGPGGTAASQMYVYNHYGQQAGAIGITSGCLPIDPLNLGAC</sequence>
<name>A0A9P8CMD2_9HYPO</name>
<dbReference type="AlphaFoldDB" id="A0A9P8CMD2"/>